<reference evidence="3 4" key="1">
    <citation type="journal article" date="2010" name="PLoS ONE">
        <title>The glycobiome of the rumen bacterium Butyrivibrio proteoclasticus B316(T) highlights adaptation to a polysaccharide-rich environment.</title>
        <authorList>
            <person name="Kelly W.J."/>
            <person name="Leahy S.C."/>
            <person name="Altermann E."/>
            <person name="Yeoman C.J."/>
            <person name="Dunne J.C."/>
            <person name="Kong Z."/>
            <person name="Pacheco D.M."/>
            <person name="Li D."/>
            <person name="Noel S.J."/>
            <person name="Moon C.D."/>
            <person name="Cookson A.L."/>
            <person name="Attwood G.T."/>
        </authorList>
    </citation>
    <scope>NUCLEOTIDE SEQUENCE [LARGE SCALE GENOMIC DNA]</scope>
    <source>
        <strain evidence="4">ATCC 51982 / DSM 14932 / B316</strain>
    </source>
</reference>
<dbReference type="Pfam" id="PF08308">
    <property type="entry name" value="PEGA"/>
    <property type="match status" value="1"/>
</dbReference>
<evidence type="ECO:0000313" key="4">
    <source>
        <dbReference type="Proteomes" id="UP000001299"/>
    </source>
</evidence>
<accession>E0RVV8</accession>
<dbReference type="AlphaFoldDB" id="E0RVV8"/>
<feature type="compositionally biased region" description="Low complexity" evidence="1">
    <location>
        <begin position="497"/>
        <end position="522"/>
    </location>
</feature>
<keyword evidence="4" id="KW-1185">Reference proteome</keyword>
<dbReference type="eggNOG" id="ENOG502Z9II">
    <property type="taxonomic scope" value="Bacteria"/>
</dbReference>
<feature type="compositionally biased region" description="Polar residues" evidence="1">
    <location>
        <begin position="523"/>
        <end position="533"/>
    </location>
</feature>
<dbReference type="InterPro" id="IPR013229">
    <property type="entry name" value="PEGA"/>
</dbReference>
<feature type="compositionally biased region" description="Low complexity" evidence="1">
    <location>
        <begin position="381"/>
        <end position="397"/>
    </location>
</feature>
<feature type="domain" description="PEGA" evidence="2">
    <location>
        <begin position="418"/>
        <end position="476"/>
    </location>
</feature>
<feature type="region of interest" description="Disordered" evidence="1">
    <location>
        <begin position="350"/>
        <end position="403"/>
    </location>
</feature>
<dbReference type="KEGG" id="bpb:bpr_I2910"/>
<dbReference type="HOGENOM" id="CLU_034071_0_0_9"/>
<proteinExistence type="predicted"/>
<name>E0RVV8_BUTPB</name>
<dbReference type="PANTHER" id="PTHR36194">
    <property type="entry name" value="S-LAYER-LIKE PROTEIN"/>
    <property type="match status" value="1"/>
</dbReference>
<feature type="compositionally biased region" description="Low complexity" evidence="1">
    <location>
        <begin position="558"/>
        <end position="576"/>
    </location>
</feature>
<gene>
    <name evidence="3" type="ordered locus">bpr_I2910</name>
</gene>
<organism evidence="3 4">
    <name type="scientific">Butyrivibrio proteoclasticus (strain ATCC 51982 / DSM 14932 / B316)</name>
    <name type="common">Clostridium proteoclasticum</name>
    <dbReference type="NCBI Taxonomy" id="515622"/>
    <lineage>
        <taxon>Bacteria</taxon>
        <taxon>Bacillati</taxon>
        <taxon>Bacillota</taxon>
        <taxon>Clostridia</taxon>
        <taxon>Lachnospirales</taxon>
        <taxon>Lachnospiraceae</taxon>
        <taxon>Butyrivibrio</taxon>
    </lineage>
</organism>
<protein>
    <submittedName>
        <fullName evidence="3">PEGA domain-containing protein</fullName>
    </submittedName>
</protein>
<evidence type="ECO:0000259" key="2">
    <source>
        <dbReference type="Pfam" id="PF08308"/>
    </source>
</evidence>
<feature type="region of interest" description="Disordered" evidence="1">
    <location>
        <begin position="484"/>
        <end position="576"/>
    </location>
</feature>
<dbReference type="STRING" id="515622.bpr_I2910"/>
<sequence>MRGKIVKKTNPSLKVLLSLLLVGILAVLSPVTCVASDGNSGKINISLLGRYDSADVAAIRAVDVDNKEIRFRNHSTGKTYTLSYDNTSMMFDIYGRALSPRLLEVGQIVEVTFLKSTKHITTLDVSREAWTIASTRDHDLVRNDGTAVVKGDVYKIDPRTLIIAEDQLALAEDILSTDTVTVSGIGKDIYSVVVQSGHGYVSLSSETVENQSLVGAWLELDNEVIHKISPNMLLSAPEGDYNLQILGNGANYQSEVSINRNQETVIDTSNVTISRPKEGLVTFDIDPDTADVFVDGTRMLTGVPQTIQYGYHNLKIIADGYVTQTKYLKVGTPKSVISITLEKEESAEEASSATASISLPHKESSDASSKASTKEKDKNKSSSASSSASRVISSNSSGKSTVDTGNKVIEGYRIYIDEPNGAELYFDGNYIGLIPCSIAKISGNHEIIIKKAGYETKSYRINIDRQETNLKYEFPPMIKIKDDKAAEDNSSDSASKASTQAPSESSTESSSAPSEASSEDSTGASTESSSQGASDQDGTSKDSGDSSGGASSDDHGSDSSSEVSDAASTASASSGD</sequence>
<evidence type="ECO:0000256" key="1">
    <source>
        <dbReference type="SAM" id="MobiDB-lite"/>
    </source>
</evidence>
<dbReference type="PANTHER" id="PTHR36194:SF1">
    <property type="entry name" value="S-LAYER-LIKE PROTEIN"/>
    <property type="match status" value="1"/>
</dbReference>
<dbReference type="EMBL" id="CP001810">
    <property type="protein sequence ID" value="ADL35640.1"/>
    <property type="molecule type" value="Genomic_DNA"/>
</dbReference>
<evidence type="ECO:0000313" key="3">
    <source>
        <dbReference type="EMBL" id="ADL35640.1"/>
    </source>
</evidence>
<feature type="compositionally biased region" description="Low complexity" evidence="1">
    <location>
        <begin position="350"/>
        <end position="359"/>
    </location>
</feature>
<dbReference type="Proteomes" id="UP000001299">
    <property type="component" value="Chromosome 1"/>
</dbReference>